<dbReference type="Proteomes" id="UP000053097">
    <property type="component" value="Unassembled WGS sequence"/>
</dbReference>
<keyword evidence="2" id="KW-1185">Reference proteome</keyword>
<reference evidence="1 2" key="1">
    <citation type="journal article" date="2014" name="Curr. Biol.">
        <title>The genome of the clonal raider ant Cerapachys biroi.</title>
        <authorList>
            <person name="Oxley P.R."/>
            <person name="Ji L."/>
            <person name="Fetter-Pruneda I."/>
            <person name="McKenzie S.K."/>
            <person name="Li C."/>
            <person name="Hu H."/>
            <person name="Zhang G."/>
            <person name="Kronauer D.J."/>
        </authorList>
    </citation>
    <scope>NUCLEOTIDE SEQUENCE [LARGE SCALE GENOMIC DNA]</scope>
</reference>
<evidence type="ECO:0000313" key="1">
    <source>
        <dbReference type="EMBL" id="EZA54843.1"/>
    </source>
</evidence>
<dbReference type="AlphaFoldDB" id="A0A026WFX9"/>
<proteinExistence type="predicted"/>
<evidence type="ECO:0000313" key="2">
    <source>
        <dbReference type="Proteomes" id="UP000053097"/>
    </source>
</evidence>
<accession>A0A026WFX9</accession>
<dbReference type="OrthoDB" id="7590115at2759"/>
<gene>
    <name evidence="1" type="ORF">X777_05129</name>
</gene>
<dbReference type="EMBL" id="KK107238">
    <property type="protein sequence ID" value="EZA54843.1"/>
    <property type="molecule type" value="Genomic_DNA"/>
</dbReference>
<protein>
    <submittedName>
        <fullName evidence="1">Uncharacterized protein</fullName>
    </submittedName>
</protein>
<organism evidence="1 2">
    <name type="scientific">Ooceraea biroi</name>
    <name type="common">Clonal raider ant</name>
    <name type="synonym">Cerapachys biroi</name>
    <dbReference type="NCBI Taxonomy" id="2015173"/>
    <lineage>
        <taxon>Eukaryota</taxon>
        <taxon>Metazoa</taxon>
        <taxon>Ecdysozoa</taxon>
        <taxon>Arthropoda</taxon>
        <taxon>Hexapoda</taxon>
        <taxon>Insecta</taxon>
        <taxon>Pterygota</taxon>
        <taxon>Neoptera</taxon>
        <taxon>Endopterygota</taxon>
        <taxon>Hymenoptera</taxon>
        <taxon>Apocrita</taxon>
        <taxon>Aculeata</taxon>
        <taxon>Formicoidea</taxon>
        <taxon>Formicidae</taxon>
        <taxon>Dorylinae</taxon>
        <taxon>Ooceraea</taxon>
    </lineage>
</organism>
<name>A0A026WFX9_OOCBI</name>
<sequence>MQRHYVKKEDTTQTEHMEPSEKYVFAQKKPMYDTIPLIIFEKVEKKYPKVDVEDLKYYVPINTSNK</sequence>